<dbReference type="GO" id="GO:0006457">
    <property type="term" value="P:protein folding"/>
    <property type="evidence" value="ECO:0007669"/>
    <property type="project" value="TreeGrafter"/>
</dbReference>
<dbReference type="Gene3D" id="2.60.40.790">
    <property type="match status" value="1"/>
</dbReference>
<comment type="caution">
    <text evidence="9">The sequence shown here is derived from an EMBL/GenBank/DDBJ whole genome shotgun (WGS) entry which is preliminary data.</text>
</comment>
<proteinExistence type="inferred from homology"/>
<dbReference type="OrthoDB" id="416217at2759"/>
<dbReference type="Proteomes" id="UP000751190">
    <property type="component" value="Unassembled WGS sequence"/>
</dbReference>
<dbReference type="PANTHER" id="PTHR12356:SF3">
    <property type="entry name" value="NUCLEAR MIGRATION PROTEIN NUDC"/>
    <property type="match status" value="1"/>
</dbReference>
<accession>A0A8J5XG03</accession>
<name>A0A8J5XG03_DIALT</name>
<keyword evidence="4" id="KW-0963">Cytoplasm</keyword>
<sequence>MTEHDELLMMIAGRAGGIGPLLDAIFSFLYRKTDFYHEMKPGENMGFAPGVAEKLVLGHFRKYEKLALEARAKQARAAPKAAKPAIARVAAATPPDAPLSLDAGAPAALEPAPAATAPPMPHAGARTVDARALSAVRDSHLPATVALESTYNGGQTDKYVWEQTVGDVTIAVPLPTGTRSRDITCSIGRRHLRLDVRGRGEPVLDADYPCDDRNGQCIWEQVKTEQSFWNFNDGKCTIYLEKERECWWKSALHGDVEIDTTAVDSVKRVDDYDGETQGAIRKIMFDQEQKRKGLPTSDELKQMDVLKSAWDAEGSPFKGTPFNPSVLGNMGSTPQTDEIPGMPHVDGPAGPARPTPPSGAAPRNQEMPE</sequence>
<keyword evidence="5" id="KW-0597">Phosphoprotein</keyword>
<dbReference type="Pfam" id="PF14050">
    <property type="entry name" value="Nudc_N"/>
    <property type="match status" value="1"/>
</dbReference>
<reference evidence="9" key="1">
    <citation type="submission" date="2021-05" db="EMBL/GenBank/DDBJ databases">
        <title>The genome of the haptophyte Pavlova lutheri (Diacronema luteri, Pavlovales) - a model for lipid biosynthesis in eukaryotic algae.</title>
        <authorList>
            <person name="Hulatt C.J."/>
            <person name="Posewitz M.C."/>
        </authorList>
    </citation>
    <scope>NUCLEOTIDE SEQUENCE</scope>
    <source>
        <strain evidence="9">NIVA-4/92</strain>
    </source>
</reference>
<evidence type="ECO:0000256" key="1">
    <source>
        <dbReference type="ARBA" id="ARBA00004496"/>
    </source>
</evidence>
<dbReference type="SUPFAM" id="SSF49764">
    <property type="entry name" value="HSP20-like chaperones"/>
    <property type="match status" value="1"/>
</dbReference>
<comment type="similarity">
    <text evidence="2">Belongs to the nudC family.</text>
</comment>
<evidence type="ECO:0000256" key="2">
    <source>
        <dbReference type="ARBA" id="ARBA00010513"/>
    </source>
</evidence>
<organism evidence="9 10">
    <name type="scientific">Diacronema lutheri</name>
    <name type="common">Unicellular marine alga</name>
    <name type="synonym">Monochrysis lutheri</name>
    <dbReference type="NCBI Taxonomy" id="2081491"/>
    <lineage>
        <taxon>Eukaryota</taxon>
        <taxon>Haptista</taxon>
        <taxon>Haptophyta</taxon>
        <taxon>Pavlovophyceae</taxon>
        <taxon>Pavlovales</taxon>
        <taxon>Pavlovaceae</taxon>
        <taxon>Diacronema</taxon>
    </lineage>
</organism>
<dbReference type="EMBL" id="JAGTXO010000005">
    <property type="protein sequence ID" value="KAG8468146.1"/>
    <property type="molecule type" value="Genomic_DNA"/>
</dbReference>
<dbReference type="CDD" id="cd06467">
    <property type="entry name" value="p23_NUDC_like"/>
    <property type="match status" value="1"/>
</dbReference>
<dbReference type="InterPro" id="IPR025934">
    <property type="entry name" value="NudC_N_dom"/>
</dbReference>
<evidence type="ECO:0000256" key="5">
    <source>
        <dbReference type="ARBA" id="ARBA00022553"/>
    </source>
</evidence>
<protein>
    <recommendedName>
        <fullName evidence="3">Nuclear migration protein nudC</fullName>
    </recommendedName>
    <alternativeName>
        <fullName evidence="6">Nuclear distribution protein C homolog</fullName>
    </alternativeName>
</protein>
<keyword evidence="10" id="KW-1185">Reference proteome</keyword>
<evidence type="ECO:0000256" key="6">
    <source>
        <dbReference type="ARBA" id="ARBA00030427"/>
    </source>
</evidence>
<gene>
    <name evidence="9" type="ORF">KFE25_007198</name>
</gene>
<comment type="subcellular location">
    <subcellularLocation>
        <location evidence="1">Cytoplasm</location>
    </subcellularLocation>
</comment>
<evidence type="ECO:0000256" key="4">
    <source>
        <dbReference type="ARBA" id="ARBA00022490"/>
    </source>
</evidence>
<evidence type="ECO:0000259" key="8">
    <source>
        <dbReference type="PROSITE" id="PS51203"/>
    </source>
</evidence>
<dbReference type="InterPro" id="IPR037898">
    <property type="entry name" value="NudC_fam"/>
</dbReference>
<dbReference type="GO" id="GO:0005737">
    <property type="term" value="C:cytoplasm"/>
    <property type="evidence" value="ECO:0007669"/>
    <property type="project" value="UniProtKB-SubCell"/>
</dbReference>
<evidence type="ECO:0000313" key="10">
    <source>
        <dbReference type="Proteomes" id="UP000751190"/>
    </source>
</evidence>
<dbReference type="PANTHER" id="PTHR12356">
    <property type="entry name" value="NUCLEAR MOVEMENT PROTEIN NUDC"/>
    <property type="match status" value="1"/>
</dbReference>
<feature type="domain" description="CS" evidence="8">
    <location>
        <begin position="154"/>
        <end position="252"/>
    </location>
</feature>
<dbReference type="GO" id="GO:0051082">
    <property type="term" value="F:unfolded protein binding"/>
    <property type="evidence" value="ECO:0007669"/>
    <property type="project" value="TreeGrafter"/>
</dbReference>
<dbReference type="InterPro" id="IPR007052">
    <property type="entry name" value="CS_dom"/>
</dbReference>
<feature type="region of interest" description="Disordered" evidence="7">
    <location>
        <begin position="312"/>
        <end position="369"/>
    </location>
</feature>
<dbReference type="Pfam" id="PF04969">
    <property type="entry name" value="CS"/>
    <property type="match status" value="1"/>
</dbReference>
<dbReference type="OMA" id="EINIEMP"/>
<evidence type="ECO:0000313" key="9">
    <source>
        <dbReference type="EMBL" id="KAG8468146.1"/>
    </source>
</evidence>
<dbReference type="InterPro" id="IPR008978">
    <property type="entry name" value="HSP20-like_chaperone"/>
</dbReference>
<dbReference type="PROSITE" id="PS51203">
    <property type="entry name" value="CS"/>
    <property type="match status" value="1"/>
</dbReference>
<dbReference type="AlphaFoldDB" id="A0A8J5XG03"/>
<evidence type="ECO:0000256" key="3">
    <source>
        <dbReference type="ARBA" id="ARBA00017641"/>
    </source>
</evidence>
<evidence type="ECO:0000256" key="7">
    <source>
        <dbReference type="SAM" id="MobiDB-lite"/>
    </source>
</evidence>